<dbReference type="Gene3D" id="3.20.20.70">
    <property type="entry name" value="Aldolase class I"/>
    <property type="match status" value="1"/>
</dbReference>
<comment type="catalytic activity">
    <reaction evidence="8 9">
        <text>5-phospho-alpha-D-ribose 1-diphosphate + nicotinate + ATP + H2O = nicotinate beta-D-ribonucleotide + ADP + phosphate + diphosphate</text>
        <dbReference type="Rhea" id="RHEA:36163"/>
        <dbReference type="ChEBI" id="CHEBI:15377"/>
        <dbReference type="ChEBI" id="CHEBI:30616"/>
        <dbReference type="ChEBI" id="CHEBI:32544"/>
        <dbReference type="ChEBI" id="CHEBI:33019"/>
        <dbReference type="ChEBI" id="CHEBI:43474"/>
        <dbReference type="ChEBI" id="CHEBI:57502"/>
        <dbReference type="ChEBI" id="CHEBI:58017"/>
        <dbReference type="ChEBI" id="CHEBI:456216"/>
        <dbReference type="EC" id="6.3.4.21"/>
    </reaction>
</comment>
<feature type="domain" description="Nicotinate/nicotinamide phosphoribosyltransferase" evidence="10">
    <location>
        <begin position="155"/>
        <end position="349"/>
    </location>
</feature>
<dbReference type="InterPro" id="IPR013785">
    <property type="entry name" value="Aldolase_TIM"/>
</dbReference>
<dbReference type="EC" id="6.3.4.21" evidence="3 9"/>
<dbReference type="EMBL" id="PIPL01000003">
    <property type="protein sequence ID" value="RUO23939.1"/>
    <property type="molecule type" value="Genomic_DNA"/>
</dbReference>
<evidence type="ECO:0000256" key="8">
    <source>
        <dbReference type="ARBA" id="ARBA00048668"/>
    </source>
</evidence>
<evidence type="ECO:0000256" key="7">
    <source>
        <dbReference type="ARBA" id="ARBA00022679"/>
    </source>
</evidence>
<dbReference type="UniPathway" id="UPA00253">
    <property type="reaction ID" value="UER00457"/>
</dbReference>
<comment type="function">
    <text evidence="9">Catalyzes the first step in the biosynthesis of NAD from nicotinic acid, the ATP-dependent synthesis of beta-nicotinate D-ribonucleotide from nicotinate and 5-phospho-D-ribose 1-phosphate.</text>
</comment>
<dbReference type="Pfam" id="PF17767">
    <property type="entry name" value="NAPRTase_N"/>
    <property type="match status" value="1"/>
</dbReference>
<dbReference type="NCBIfam" id="NF006696">
    <property type="entry name" value="PRK09243.1-3"/>
    <property type="match status" value="1"/>
</dbReference>
<sequence length="453" mass="50255">MKTLNHHELGLFTDLYELTMLQAYYDQDMHENAVFTLFVRELPATRNYLLACGLDTLLEYLENFSFNADDIDYLRSLDKFSDSFLDWLHNFRFTGQVRAMPEGTPCFGHEPLLEVSAPLPQAQVIETLVMNQMQLQTVLASKASRVANAAEGRSVLDFGPRRMHGIDAAVKGARAYYIAGINATSNVLAGKLYNVPVAGTMAHSYIQAHDDEQKAFDNFIKSYPQTVLLVDTFDTLSGVQKVIQLAERLGDKFAVQGIRLDSGDLAELAHKARQQLNKAGLQKMQIMVSGGLDESAIEDLVKSGAPVDGFGVGTDMGVSQDSPALDIAYKLCYYAGKGRLKLSSGKPILPGAKQVFRVSDNEGYCGDTIARADEKLPGRPLLQEVMRDGRRLASHTQDLEDIRNYSQAQVQQLPARFRRLQKQDTPYPVAVSDKLSTYQHQVSEAVKKGGYDE</sequence>
<dbReference type="NCBIfam" id="NF009131">
    <property type="entry name" value="PRK12484.1"/>
    <property type="match status" value="1"/>
</dbReference>
<dbReference type="GO" id="GO:0047280">
    <property type="term" value="F:nicotinamide phosphoribosyltransferase activity"/>
    <property type="evidence" value="ECO:0007669"/>
    <property type="project" value="UniProtKB-ARBA"/>
</dbReference>
<keyword evidence="4" id="KW-0597">Phosphoprotein</keyword>
<comment type="caution">
    <text evidence="13">The sequence shown here is derived from an EMBL/GenBank/DDBJ whole genome shotgun (WGS) entry which is preliminary data.</text>
</comment>
<evidence type="ECO:0000256" key="5">
    <source>
        <dbReference type="ARBA" id="ARBA00022598"/>
    </source>
</evidence>
<dbReference type="PANTHER" id="PTHR11098:SF1">
    <property type="entry name" value="NICOTINATE PHOSPHORIBOSYLTRANSFERASE"/>
    <property type="match status" value="1"/>
</dbReference>
<dbReference type="RefSeq" id="WP_126804359.1">
    <property type="nucleotide sequence ID" value="NZ_PIPL01000003.1"/>
</dbReference>
<evidence type="ECO:0000259" key="12">
    <source>
        <dbReference type="Pfam" id="PF17956"/>
    </source>
</evidence>
<dbReference type="GO" id="GO:0034355">
    <property type="term" value="P:NAD+ biosynthetic process via the salvage pathway"/>
    <property type="evidence" value="ECO:0007669"/>
    <property type="project" value="TreeGrafter"/>
</dbReference>
<evidence type="ECO:0000313" key="13">
    <source>
        <dbReference type="EMBL" id="RUO23939.1"/>
    </source>
</evidence>
<accession>A0A432W3U0</accession>
<dbReference type="AlphaFoldDB" id="A0A432W3U0"/>
<feature type="domain" description="Nicotinate phosphoribosyltransferase N-terminal" evidence="11">
    <location>
        <begin position="11"/>
        <end position="132"/>
    </location>
</feature>
<dbReference type="Pfam" id="PF17956">
    <property type="entry name" value="NAPRTase_C"/>
    <property type="match status" value="1"/>
</dbReference>
<dbReference type="PANTHER" id="PTHR11098">
    <property type="entry name" value="NICOTINATE PHOSPHORIBOSYLTRANSFERASE"/>
    <property type="match status" value="1"/>
</dbReference>
<protein>
    <recommendedName>
        <fullName evidence="3 9">Nicotinate phosphoribosyltransferase</fullName>
        <ecNumber evidence="3 9">6.3.4.21</ecNumber>
    </recommendedName>
</protein>
<dbReference type="InterPro" id="IPR041525">
    <property type="entry name" value="N/Namide_PRibTrfase"/>
</dbReference>
<comment type="PTM">
    <text evidence="9">Transiently phosphorylated on a His residue during the reaction cycle. Phosphorylation strongly increases the affinity for substrates and increases the rate of nicotinate D-ribonucleotide production. Dephosphorylation regenerates the low-affinity form of the enzyme, leading to product release.</text>
</comment>
<dbReference type="GO" id="GO:0004516">
    <property type="term" value="F:nicotinate phosphoribosyltransferase activity"/>
    <property type="evidence" value="ECO:0007669"/>
    <property type="project" value="UniProtKB-UniRule"/>
</dbReference>
<dbReference type="Pfam" id="PF04095">
    <property type="entry name" value="NAPRTase"/>
    <property type="match status" value="1"/>
</dbReference>
<dbReference type="SUPFAM" id="SSF54675">
    <property type="entry name" value="Nicotinate/Quinolinate PRTase N-terminal domain-like"/>
    <property type="match status" value="1"/>
</dbReference>
<dbReference type="Gene3D" id="3.20.140.10">
    <property type="entry name" value="nicotinate phosphoribosyltransferase"/>
    <property type="match status" value="2"/>
</dbReference>
<dbReference type="FunFam" id="3.20.20.70:FF:000076">
    <property type="entry name" value="Nicotinate phosphoribosyltransferase"/>
    <property type="match status" value="1"/>
</dbReference>
<evidence type="ECO:0000313" key="14">
    <source>
        <dbReference type="Proteomes" id="UP000288293"/>
    </source>
</evidence>
<reference evidence="13 14" key="1">
    <citation type="journal article" date="2011" name="Front. Microbiol.">
        <title>Genomic signatures of strain selection and enhancement in Bacillus atrophaeus var. globigii, a historical biowarfare simulant.</title>
        <authorList>
            <person name="Gibbons H.S."/>
            <person name="Broomall S.M."/>
            <person name="McNew L.A."/>
            <person name="Daligault H."/>
            <person name="Chapman C."/>
            <person name="Bruce D."/>
            <person name="Karavis M."/>
            <person name="Krepps M."/>
            <person name="McGregor P.A."/>
            <person name="Hong C."/>
            <person name="Park K.H."/>
            <person name="Akmal A."/>
            <person name="Feldman A."/>
            <person name="Lin J.S."/>
            <person name="Chang W.E."/>
            <person name="Higgs B.W."/>
            <person name="Demirev P."/>
            <person name="Lindquist J."/>
            <person name="Liem A."/>
            <person name="Fochler E."/>
            <person name="Read T.D."/>
            <person name="Tapia R."/>
            <person name="Johnson S."/>
            <person name="Bishop-Lilly K.A."/>
            <person name="Detter C."/>
            <person name="Han C."/>
            <person name="Sozhamannan S."/>
            <person name="Rosenzweig C.N."/>
            <person name="Skowronski E.W."/>
        </authorList>
    </citation>
    <scope>NUCLEOTIDE SEQUENCE [LARGE SCALE GENOMIC DNA]</scope>
    <source>
        <strain evidence="13 14">MLST1</strain>
    </source>
</reference>
<dbReference type="SUPFAM" id="SSF51690">
    <property type="entry name" value="Nicotinate/Quinolinate PRTase C-terminal domain-like"/>
    <property type="match status" value="1"/>
</dbReference>
<name>A0A432W3U0_9GAMM</name>
<evidence type="ECO:0000256" key="9">
    <source>
        <dbReference type="RuleBase" id="RU365100"/>
    </source>
</evidence>
<evidence type="ECO:0000256" key="3">
    <source>
        <dbReference type="ARBA" id="ARBA00013236"/>
    </source>
</evidence>
<keyword evidence="13" id="KW-0328">Glycosyltransferase</keyword>
<dbReference type="InterPro" id="IPR007229">
    <property type="entry name" value="Nic_PRibTrfase-Fam"/>
</dbReference>
<comment type="pathway">
    <text evidence="1 9">Cofactor biosynthesis; NAD(+) biosynthesis; nicotinate D-ribonucleotide from nicotinate: step 1/1.</text>
</comment>
<evidence type="ECO:0000256" key="2">
    <source>
        <dbReference type="ARBA" id="ARBA00010897"/>
    </source>
</evidence>
<keyword evidence="6 9" id="KW-0662">Pyridine nucleotide biosynthesis</keyword>
<dbReference type="InterPro" id="IPR041619">
    <property type="entry name" value="NAPRTase_C"/>
</dbReference>
<dbReference type="InterPro" id="IPR036068">
    <property type="entry name" value="Nicotinate_pribotase-like_C"/>
</dbReference>
<dbReference type="InterPro" id="IPR006405">
    <property type="entry name" value="Nic_PRibTrfase_pncB"/>
</dbReference>
<keyword evidence="14" id="KW-1185">Reference proteome</keyword>
<evidence type="ECO:0000259" key="11">
    <source>
        <dbReference type="Pfam" id="PF17767"/>
    </source>
</evidence>
<gene>
    <name evidence="13" type="ORF">CWE09_12380</name>
</gene>
<dbReference type="PIRSF" id="PIRSF000484">
    <property type="entry name" value="NAPRT"/>
    <property type="match status" value="1"/>
</dbReference>
<dbReference type="InterPro" id="IPR040727">
    <property type="entry name" value="NAPRTase_N"/>
</dbReference>
<evidence type="ECO:0000259" key="10">
    <source>
        <dbReference type="Pfam" id="PF04095"/>
    </source>
</evidence>
<evidence type="ECO:0000256" key="6">
    <source>
        <dbReference type="ARBA" id="ARBA00022642"/>
    </source>
</evidence>
<organism evidence="13 14">
    <name type="scientific">Aliidiomarina minuta</name>
    <dbReference type="NCBI Taxonomy" id="880057"/>
    <lineage>
        <taxon>Bacteria</taxon>
        <taxon>Pseudomonadati</taxon>
        <taxon>Pseudomonadota</taxon>
        <taxon>Gammaproteobacteria</taxon>
        <taxon>Alteromonadales</taxon>
        <taxon>Idiomarinaceae</taxon>
        <taxon>Aliidiomarina</taxon>
    </lineage>
</organism>
<evidence type="ECO:0000256" key="1">
    <source>
        <dbReference type="ARBA" id="ARBA00004952"/>
    </source>
</evidence>
<keyword evidence="5 9" id="KW-0436">Ligase</keyword>
<proteinExistence type="inferred from homology"/>
<comment type="similarity">
    <text evidence="2 9">Belongs to the NAPRTase family.</text>
</comment>
<evidence type="ECO:0000256" key="4">
    <source>
        <dbReference type="ARBA" id="ARBA00022553"/>
    </source>
</evidence>
<dbReference type="OrthoDB" id="9771406at2"/>
<dbReference type="Proteomes" id="UP000288293">
    <property type="component" value="Unassembled WGS sequence"/>
</dbReference>
<dbReference type="NCBIfam" id="TIGR01513">
    <property type="entry name" value="NAPRTase_put"/>
    <property type="match status" value="1"/>
</dbReference>
<dbReference type="GO" id="GO:0005829">
    <property type="term" value="C:cytosol"/>
    <property type="evidence" value="ECO:0007669"/>
    <property type="project" value="TreeGrafter"/>
</dbReference>
<dbReference type="CDD" id="cd01570">
    <property type="entry name" value="NAPRTase_A"/>
    <property type="match status" value="1"/>
</dbReference>
<keyword evidence="7 9" id="KW-0808">Transferase</keyword>
<feature type="domain" description="Nicotinate phosphoribosyltransferase C-terminal" evidence="12">
    <location>
        <begin position="379"/>
        <end position="437"/>
    </location>
</feature>